<feature type="domain" description="GGDEF" evidence="3">
    <location>
        <begin position="458"/>
        <end position="591"/>
    </location>
</feature>
<dbReference type="CDD" id="cd01949">
    <property type="entry name" value="GGDEF"/>
    <property type="match status" value="1"/>
</dbReference>
<organism evidence="4 5">
    <name type="scientific">Pelomonas baiyunensis</name>
    <dbReference type="NCBI Taxonomy" id="3299026"/>
    <lineage>
        <taxon>Bacteria</taxon>
        <taxon>Pseudomonadati</taxon>
        <taxon>Pseudomonadota</taxon>
        <taxon>Betaproteobacteria</taxon>
        <taxon>Burkholderiales</taxon>
        <taxon>Sphaerotilaceae</taxon>
        <taxon>Roseateles</taxon>
    </lineage>
</organism>
<dbReference type="Gene3D" id="3.30.450.20">
    <property type="entry name" value="PAS domain"/>
    <property type="match status" value="3"/>
</dbReference>
<keyword evidence="5" id="KW-1185">Reference proteome</keyword>
<dbReference type="SMART" id="SM00091">
    <property type="entry name" value="PAS"/>
    <property type="match status" value="2"/>
</dbReference>
<evidence type="ECO:0000313" key="5">
    <source>
        <dbReference type="Proteomes" id="UP001606303"/>
    </source>
</evidence>
<comment type="caution">
    <text evidence="4">The sequence shown here is derived from an EMBL/GenBank/DDBJ whole genome shotgun (WGS) entry which is preliminary data.</text>
</comment>
<dbReference type="NCBIfam" id="TIGR00229">
    <property type="entry name" value="sensory_box"/>
    <property type="match status" value="1"/>
</dbReference>
<dbReference type="InterPro" id="IPR043128">
    <property type="entry name" value="Rev_trsase/Diguanyl_cyclase"/>
</dbReference>
<sequence>MTQPTAPSAAERALAQNARFLDRCCRLAGVGACEWWPASGQLVVSDAACELLGLPAGRVPTLAAVLGAFGPDGAAMLDAALQRAAEQGQGWDVELPCGTGRVLRVVGRADAAVAGADAGTDAEVGAEGSSSPTGPVSLVLLDVTEPAAVRAELERALDRLDLATHSGGVGVWDWDLTPGPRAGRLTWDDAMWRLHGETARPAGLDLAAWRRRLLPPDRRAAAQVLRAALREGAALDGEWCVTCPDGELRVLRWAGRVLRHASGRPVRVAGVCWDVSEPRRLQQQLQEQRELLETTLQSIGDAVLTTDAQGRVTWLNPVAQRLTGWRADDAQGQPAAHVFVTELPAASAPAGPGPGEGPAHVVGRCLRDGQVTPLAAAAVLVSRDGRRRAVDASVAPIRHGGGAVRGTVLVFRDVTQQRRQFDEIRWHASHDSLTGLVNRAEFAQRLNRALERSRRDGSHHAVLALDLDRFKQVNDLCGHAAGDAVLCEVARRLQAGVRGRDTVARLGGDEFAALLENCGPDEAERVAEALCRSVAQVRHEQGPHRVQLGVSIGVAALGPRAATADAVLQQADAACLAAKAAGRNRVQLVPLAA</sequence>
<evidence type="ECO:0000259" key="2">
    <source>
        <dbReference type="PROSITE" id="PS50113"/>
    </source>
</evidence>
<dbReference type="EMBL" id="JBIGIB010000003">
    <property type="protein sequence ID" value="MFG6467674.1"/>
    <property type="molecule type" value="Genomic_DNA"/>
</dbReference>
<dbReference type="PANTHER" id="PTHR44757">
    <property type="entry name" value="DIGUANYLATE CYCLASE DGCP"/>
    <property type="match status" value="1"/>
</dbReference>
<dbReference type="InterPro" id="IPR013767">
    <property type="entry name" value="PAS_fold"/>
</dbReference>
<evidence type="ECO:0000259" key="1">
    <source>
        <dbReference type="PROSITE" id="PS50112"/>
    </source>
</evidence>
<dbReference type="CDD" id="cd00130">
    <property type="entry name" value="PAS"/>
    <property type="match status" value="1"/>
</dbReference>
<evidence type="ECO:0000259" key="3">
    <source>
        <dbReference type="PROSITE" id="PS50887"/>
    </source>
</evidence>
<feature type="domain" description="PAC" evidence="2">
    <location>
        <begin position="235"/>
        <end position="287"/>
    </location>
</feature>
<dbReference type="Gene3D" id="2.10.70.100">
    <property type="match status" value="1"/>
</dbReference>
<dbReference type="RefSeq" id="WP_394385470.1">
    <property type="nucleotide sequence ID" value="NZ_JBIGIB010000003.1"/>
</dbReference>
<dbReference type="InterPro" id="IPR013655">
    <property type="entry name" value="PAS_fold_3"/>
</dbReference>
<reference evidence="4 5" key="1">
    <citation type="submission" date="2024-08" db="EMBL/GenBank/DDBJ databases">
        <authorList>
            <person name="Lu H."/>
        </authorList>
    </citation>
    <scope>NUCLEOTIDE SEQUENCE [LARGE SCALE GENOMIC DNA]</scope>
    <source>
        <strain evidence="4 5">BYS87W</strain>
    </source>
</reference>
<dbReference type="InterPro" id="IPR000160">
    <property type="entry name" value="GGDEF_dom"/>
</dbReference>
<protein>
    <submittedName>
        <fullName evidence="4">Diguanylate cyclase domain-containing protein</fullName>
        <ecNumber evidence="4">2.7.7.65</ecNumber>
    </submittedName>
</protein>
<dbReference type="Pfam" id="PF00989">
    <property type="entry name" value="PAS"/>
    <property type="match status" value="1"/>
</dbReference>
<feature type="domain" description="PAS" evidence="1">
    <location>
        <begin position="288"/>
        <end position="333"/>
    </location>
</feature>
<dbReference type="InterPro" id="IPR000014">
    <property type="entry name" value="PAS"/>
</dbReference>
<dbReference type="Pfam" id="PF00990">
    <property type="entry name" value="GGDEF"/>
    <property type="match status" value="1"/>
</dbReference>
<dbReference type="InterPro" id="IPR001610">
    <property type="entry name" value="PAC"/>
</dbReference>
<evidence type="ECO:0000313" key="4">
    <source>
        <dbReference type="EMBL" id="MFG6467674.1"/>
    </source>
</evidence>
<proteinExistence type="predicted"/>
<name>A0ABW7H0B3_9BURK</name>
<dbReference type="Gene3D" id="3.30.70.270">
    <property type="match status" value="1"/>
</dbReference>
<dbReference type="SUPFAM" id="SSF55073">
    <property type="entry name" value="Nucleotide cyclase"/>
    <property type="match status" value="1"/>
</dbReference>
<gene>
    <name evidence="4" type="ORF">ACG01O_13700</name>
</gene>
<dbReference type="GO" id="GO:0052621">
    <property type="term" value="F:diguanylate cyclase activity"/>
    <property type="evidence" value="ECO:0007669"/>
    <property type="project" value="UniProtKB-EC"/>
</dbReference>
<dbReference type="NCBIfam" id="TIGR00254">
    <property type="entry name" value="GGDEF"/>
    <property type="match status" value="1"/>
</dbReference>
<feature type="domain" description="PAC" evidence="2">
    <location>
        <begin position="374"/>
        <end position="426"/>
    </location>
</feature>
<dbReference type="Proteomes" id="UP001606303">
    <property type="component" value="Unassembled WGS sequence"/>
</dbReference>
<keyword evidence="4" id="KW-0548">Nucleotidyltransferase</keyword>
<dbReference type="EC" id="2.7.7.65" evidence="4"/>
<dbReference type="Pfam" id="PF08447">
    <property type="entry name" value="PAS_3"/>
    <property type="match status" value="1"/>
</dbReference>
<dbReference type="InterPro" id="IPR029787">
    <property type="entry name" value="Nucleotide_cyclase"/>
</dbReference>
<dbReference type="SUPFAM" id="SSF55785">
    <property type="entry name" value="PYP-like sensor domain (PAS domain)"/>
    <property type="match status" value="3"/>
</dbReference>
<dbReference type="PANTHER" id="PTHR44757:SF4">
    <property type="entry name" value="DIGUANYLATE CYCLASE DGCE-RELATED"/>
    <property type="match status" value="1"/>
</dbReference>
<keyword evidence="4" id="KW-0808">Transferase</keyword>
<dbReference type="InterPro" id="IPR035965">
    <property type="entry name" value="PAS-like_dom_sf"/>
</dbReference>
<dbReference type="PROSITE" id="PS50112">
    <property type="entry name" value="PAS"/>
    <property type="match status" value="1"/>
</dbReference>
<dbReference type="SMART" id="SM00086">
    <property type="entry name" value="PAC"/>
    <property type="match status" value="2"/>
</dbReference>
<dbReference type="InterPro" id="IPR052155">
    <property type="entry name" value="Biofilm_reg_signaling"/>
</dbReference>
<dbReference type="PROSITE" id="PS50113">
    <property type="entry name" value="PAC"/>
    <property type="match status" value="2"/>
</dbReference>
<dbReference type="InterPro" id="IPR000700">
    <property type="entry name" value="PAS-assoc_C"/>
</dbReference>
<dbReference type="PROSITE" id="PS50887">
    <property type="entry name" value="GGDEF"/>
    <property type="match status" value="1"/>
</dbReference>
<dbReference type="SMART" id="SM00267">
    <property type="entry name" value="GGDEF"/>
    <property type="match status" value="1"/>
</dbReference>
<accession>A0ABW7H0B3</accession>